<dbReference type="InterPro" id="IPR023199">
    <property type="entry name" value="GriE/MELC1_sf"/>
</dbReference>
<keyword evidence="1 4" id="KW-0732">Signal</keyword>
<sequence>MTAALAACGVALVAAPPVAAGAPRAVAGPPGAPGEGNGTVFEERYRGRLIRGVWIPHGTSDSSAGTPAASGTGAGEWQVTVDGRPLHLMRRADGTWLSMVDHYQSYRTPLEAARGAVDVMGPGQQLRDLAPGPADGLRQHPYPHAQGVPDGVRA</sequence>
<gene>
    <name evidence="5" type="ORF">HCJ95_21135</name>
</gene>
<evidence type="ECO:0000313" key="6">
    <source>
        <dbReference type="Proteomes" id="UP000635996"/>
    </source>
</evidence>
<evidence type="ECO:0000256" key="2">
    <source>
        <dbReference type="ARBA" id="ARBA00023008"/>
    </source>
</evidence>
<dbReference type="EMBL" id="JAATEL010000025">
    <property type="protein sequence ID" value="NJP16709.1"/>
    <property type="molecule type" value="Genomic_DNA"/>
</dbReference>
<dbReference type="InterPro" id="IPR010928">
    <property type="entry name" value="MelC1"/>
</dbReference>
<reference evidence="5 6" key="1">
    <citation type="submission" date="2020-03" db="EMBL/GenBank/DDBJ databases">
        <title>WGS of actinomycetes isolated from Thailand.</title>
        <authorList>
            <person name="Thawai C."/>
        </authorList>
    </citation>
    <scope>NUCLEOTIDE SEQUENCE [LARGE SCALE GENOMIC DNA]</scope>
    <source>
        <strain evidence="5 6">NBRC 13905</strain>
    </source>
</reference>
<feature type="region of interest" description="Disordered" evidence="3">
    <location>
        <begin position="56"/>
        <end position="76"/>
    </location>
</feature>
<dbReference type="Pfam" id="PF06236">
    <property type="entry name" value="MelC1"/>
    <property type="match status" value="1"/>
</dbReference>
<proteinExistence type="predicted"/>
<keyword evidence="2" id="KW-0186">Copper</keyword>
<comment type="caution">
    <text evidence="5">The sequence shown here is derived from an EMBL/GenBank/DDBJ whole genome shotgun (WGS) entry which is preliminary data.</text>
</comment>
<evidence type="ECO:0000256" key="3">
    <source>
        <dbReference type="SAM" id="MobiDB-lite"/>
    </source>
</evidence>
<dbReference type="Proteomes" id="UP000635996">
    <property type="component" value="Unassembled WGS sequence"/>
</dbReference>
<keyword evidence="6" id="KW-1185">Reference proteome</keyword>
<name>A0ABX0YXT2_STRTL</name>
<evidence type="ECO:0000256" key="1">
    <source>
        <dbReference type="ARBA" id="ARBA00022729"/>
    </source>
</evidence>
<feature type="region of interest" description="Disordered" evidence="3">
    <location>
        <begin position="123"/>
        <end position="154"/>
    </location>
</feature>
<evidence type="ECO:0000256" key="4">
    <source>
        <dbReference type="SAM" id="SignalP"/>
    </source>
</evidence>
<dbReference type="Gene3D" id="3.30.1880.10">
    <property type="entry name" value="protein ne1242 domain like"/>
    <property type="match status" value="1"/>
</dbReference>
<feature type="chain" id="PRO_5047189967" evidence="4">
    <location>
        <begin position="20"/>
        <end position="154"/>
    </location>
</feature>
<evidence type="ECO:0000313" key="5">
    <source>
        <dbReference type="EMBL" id="NJP16709.1"/>
    </source>
</evidence>
<accession>A0ABX0YXT2</accession>
<protein>
    <submittedName>
        <fullName evidence="5">Tyrosinase</fullName>
    </submittedName>
</protein>
<feature type="signal peptide" evidence="4">
    <location>
        <begin position="1"/>
        <end position="19"/>
    </location>
</feature>
<feature type="compositionally biased region" description="Low complexity" evidence="3">
    <location>
        <begin position="58"/>
        <end position="71"/>
    </location>
</feature>
<organism evidence="5 6">
    <name type="scientific">Streptomyces thermoviolaceus subsp. thermoviolaceus</name>
    <dbReference type="NCBI Taxonomy" id="66860"/>
    <lineage>
        <taxon>Bacteria</taxon>
        <taxon>Bacillati</taxon>
        <taxon>Actinomycetota</taxon>
        <taxon>Actinomycetes</taxon>
        <taxon>Kitasatosporales</taxon>
        <taxon>Streptomycetaceae</taxon>
        <taxon>Streptomyces</taxon>
    </lineage>
</organism>